<evidence type="ECO:0000313" key="3">
    <source>
        <dbReference type="EMBL" id="RBP13128.1"/>
    </source>
</evidence>
<dbReference type="GO" id="GO:0003677">
    <property type="term" value="F:DNA binding"/>
    <property type="evidence" value="ECO:0007669"/>
    <property type="project" value="InterPro"/>
</dbReference>
<dbReference type="InterPro" id="IPR001387">
    <property type="entry name" value="Cro/C1-type_HTH"/>
</dbReference>
<dbReference type="RefSeq" id="WP_113889552.1">
    <property type="nucleotide sequence ID" value="NZ_QNRK01000012.1"/>
</dbReference>
<feature type="domain" description="HTH cro/C1-type" evidence="2">
    <location>
        <begin position="26"/>
        <end position="80"/>
    </location>
</feature>
<accession>A0A366FEP8</accession>
<dbReference type="SUPFAM" id="SSF47413">
    <property type="entry name" value="lambda repressor-like DNA-binding domains"/>
    <property type="match status" value="1"/>
</dbReference>
<name>A0A366FEP8_9HYPH</name>
<dbReference type="EMBL" id="QNRK01000012">
    <property type="protein sequence ID" value="RBP13128.1"/>
    <property type="molecule type" value="Genomic_DNA"/>
</dbReference>
<keyword evidence="1" id="KW-0175">Coiled coil</keyword>
<comment type="caution">
    <text evidence="3">The sequence shown here is derived from an EMBL/GenBank/DDBJ whole genome shotgun (WGS) entry which is preliminary data.</text>
</comment>
<keyword evidence="4" id="KW-1185">Reference proteome</keyword>
<evidence type="ECO:0000259" key="2">
    <source>
        <dbReference type="PROSITE" id="PS50943"/>
    </source>
</evidence>
<dbReference type="Proteomes" id="UP000253529">
    <property type="component" value="Unassembled WGS sequence"/>
</dbReference>
<protein>
    <submittedName>
        <fullName evidence="3">Helix-turn-helix protein</fullName>
    </submittedName>
</protein>
<feature type="coiled-coil region" evidence="1">
    <location>
        <begin position="96"/>
        <end position="123"/>
    </location>
</feature>
<dbReference type="Gene3D" id="1.10.260.40">
    <property type="entry name" value="lambda repressor-like DNA-binding domains"/>
    <property type="match status" value="1"/>
</dbReference>
<sequence length="151" mass="17077">MAKRRTDDYEDSEEYYELKRAVGRRIRTIRLDRGLSGKRLADLAQVSSVNFGVIESGYANVTLMSLERIARALEVPLVALLEDTPGVTTKGFEGMVVTLRSDLDQVGRQLEQCRDELLKLTARFEAFAQADEETRIQIGKAEKASRRPKDK</sequence>
<dbReference type="AlphaFoldDB" id="A0A366FEP8"/>
<evidence type="ECO:0000256" key="1">
    <source>
        <dbReference type="SAM" id="Coils"/>
    </source>
</evidence>
<reference evidence="3 4" key="1">
    <citation type="submission" date="2018-06" db="EMBL/GenBank/DDBJ databases">
        <title>Genomic Encyclopedia of Type Strains, Phase IV (KMG-IV): sequencing the most valuable type-strain genomes for metagenomic binning, comparative biology and taxonomic classification.</title>
        <authorList>
            <person name="Goeker M."/>
        </authorList>
    </citation>
    <scope>NUCLEOTIDE SEQUENCE [LARGE SCALE GENOMIC DNA]</scope>
    <source>
        <strain evidence="3 4">DSM 24875</strain>
    </source>
</reference>
<dbReference type="Pfam" id="PF13560">
    <property type="entry name" value="HTH_31"/>
    <property type="match status" value="1"/>
</dbReference>
<dbReference type="PROSITE" id="PS50943">
    <property type="entry name" value="HTH_CROC1"/>
    <property type="match status" value="1"/>
</dbReference>
<evidence type="ECO:0000313" key="4">
    <source>
        <dbReference type="Proteomes" id="UP000253529"/>
    </source>
</evidence>
<dbReference type="OrthoDB" id="2986852at2"/>
<proteinExistence type="predicted"/>
<organism evidence="3 4">
    <name type="scientific">Roseiarcus fermentans</name>
    <dbReference type="NCBI Taxonomy" id="1473586"/>
    <lineage>
        <taxon>Bacteria</taxon>
        <taxon>Pseudomonadati</taxon>
        <taxon>Pseudomonadota</taxon>
        <taxon>Alphaproteobacteria</taxon>
        <taxon>Hyphomicrobiales</taxon>
        <taxon>Roseiarcaceae</taxon>
        <taxon>Roseiarcus</taxon>
    </lineage>
</organism>
<dbReference type="InterPro" id="IPR010982">
    <property type="entry name" value="Lambda_DNA-bd_dom_sf"/>
</dbReference>
<dbReference type="SMART" id="SM00530">
    <property type="entry name" value="HTH_XRE"/>
    <property type="match status" value="1"/>
</dbReference>
<dbReference type="CDD" id="cd00093">
    <property type="entry name" value="HTH_XRE"/>
    <property type="match status" value="1"/>
</dbReference>
<gene>
    <name evidence="3" type="ORF">DFR50_11297</name>
</gene>